<sequence>MAVQRREEYGVLVGWTSSRNDNRVTLRLQSVDKSPPHRPEDVLSVVLVMDENQAVQLGNDLFKITGQTKPERKKRGLLARLFG</sequence>
<name>A0A844XHN3_9SPHN</name>
<dbReference type="EMBL" id="WUBR01000003">
    <property type="protein sequence ID" value="MWV29074.1"/>
    <property type="molecule type" value="Genomic_DNA"/>
</dbReference>
<proteinExistence type="predicted"/>
<dbReference type="RefSeq" id="WP_160486700.1">
    <property type="nucleotide sequence ID" value="NZ_WUBR01000003.1"/>
</dbReference>
<reference evidence="1 2" key="1">
    <citation type="submission" date="2019-12" db="EMBL/GenBank/DDBJ databases">
        <authorList>
            <person name="Lee S.D."/>
        </authorList>
    </citation>
    <scope>NUCLEOTIDE SEQUENCE [LARGE SCALE GENOMIC DNA]</scope>
    <source>
        <strain evidence="1 2">GH3-10</strain>
    </source>
</reference>
<evidence type="ECO:0000313" key="1">
    <source>
        <dbReference type="EMBL" id="MWV29074.1"/>
    </source>
</evidence>
<dbReference type="Proteomes" id="UP000461409">
    <property type="component" value="Unassembled WGS sequence"/>
</dbReference>
<comment type="caution">
    <text evidence="1">The sequence shown here is derived from an EMBL/GenBank/DDBJ whole genome shotgun (WGS) entry which is preliminary data.</text>
</comment>
<accession>A0A844XHN3</accession>
<evidence type="ECO:0000313" key="2">
    <source>
        <dbReference type="Proteomes" id="UP000461409"/>
    </source>
</evidence>
<reference evidence="1 2" key="2">
    <citation type="submission" date="2020-02" db="EMBL/GenBank/DDBJ databases">
        <title>Erythrobacter dongmakensis sp. nov., isolated from a tidal mudflat.</title>
        <authorList>
            <person name="Kim I.S."/>
        </authorList>
    </citation>
    <scope>NUCLEOTIDE SEQUENCE [LARGE SCALE GENOMIC DNA]</scope>
    <source>
        <strain evidence="1 2">GH3-10</strain>
    </source>
</reference>
<dbReference type="AlphaFoldDB" id="A0A844XHN3"/>
<gene>
    <name evidence="1" type="ORF">GRF63_14275</name>
</gene>
<keyword evidence="2" id="KW-1185">Reference proteome</keyword>
<organism evidence="1 2">
    <name type="scientific">Aurantiacibacter rhizosphaerae</name>
    <dbReference type="NCBI Taxonomy" id="2691582"/>
    <lineage>
        <taxon>Bacteria</taxon>
        <taxon>Pseudomonadati</taxon>
        <taxon>Pseudomonadota</taxon>
        <taxon>Alphaproteobacteria</taxon>
        <taxon>Sphingomonadales</taxon>
        <taxon>Erythrobacteraceae</taxon>
        <taxon>Aurantiacibacter</taxon>
    </lineage>
</organism>
<protein>
    <submittedName>
        <fullName evidence="1">Uncharacterized protein</fullName>
    </submittedName>
</protein>